<evidence type="ECO:0000313" key="2">
    <source>
        <dbReference type="Proteomes" id="UP000189733"/>
    </source>
</evidence>
<evidence type="ECO:0000313" key="1">
    <source>
        <dbReference type="EMBL" id="SKA67933.1"/>
    </source>
</evidence>
<dbReference type="Pfam" id="PF20551">
    <property type="entry name" value="DUF6765"/>
    <property type="match status" value="1"/>
</dbReference>
<gene>
    <name evidence="1" type="ORF">SAMN02745702_00919</name>
</gene>
<dbReference type="STRING" id="1121442.SAMN02745702_00919"/>
<protein>
    <submittedName>
        <fullName evidence="1">Uncharacterized protein</fullName>
    </submittedName>
</protein>
<reference evidence="1 2" key="1">
    <citation type="submission" date="2017-02" db="EMBL/GenBank/DDBJ databases">
        <authorList>
            <person name="Peterson S.W."/>
        </authorList>
    </citation>
    <scope>NUCLEOTIDE SEQUENCE [LARGE SCALE GENOMIC DNA]</scope>
    <source>
        <strain evidence="1 2">DSM 18034</strain>
    </source>
</reference>
<organism evidence="1 2">
    <name type="scientific">Desulfobaculum bizertense DSM 18034</name>
    <dbReference type="NCBI Taxonomy" id="1121442"/>
    <lineage>
        <taxon>Bacteria</taxon>
        <taxon>Pseudomonadati</taxon>
        <taxon>Thermodesulfobacteriota</taxon>
        <taxon>Desulfovibrionia</taxon>
        <taxon>Desulfovibrionales</taxon>
        <taxon>Desulfovibrionaceae</taxon>
        <taxon>Desulfobaculum</taxon>
    </lineage>
</organism>
<sequence>MQEDMHFYGTYALAKAAGIEKSSAKEIAYAAQFVDDSTKCDSDWHSDGSLLYGIATAHSNGQCVKNVVSNAGDHQKMTEEQRRVWVPFHFLPGAKGSTFDEKLVCQKNSSVAQEMMMHHVHNGEGKSFYKELLGIAAHVYLDTFSHYGFSGISSDLNSIKDSSLNALDVKNTEMKDYILGKKERFFTKYRKGGVVSFFAEKATASLGHGAVATYPDRPFLKWEFEYEKTHGGVKKVEHNNQEDFYEGSEQLYKYFSSVKLAELTDGGVVTDFSDIADKIREILALEGDREARIKAWKDSGLVEQDVVYDASDWEKSKNDFPSLEHSEEVVNTSVYKFHQAAAYHRCYVLKELLSQHGVVVY</sequence>
<dbReference type="AlphaFoldDB" id="A0A1T4VSI7"/>
<accession>A0A1T4VSI7</accession>
<dbReference type="EMBL" id="FUYA01000002">
    <property type="protein sequence ID" value="SKA67933.1"/>
    <property type="molecule type" value="Genomic_DNA"/>
</dbReference>
<dbReference type="OrthoDB" id="569000at2"/>
<proteinExistence type="predicted"/>
<dbReference type="Proteomes" id="UP000189733">
    <property type="component" value="Unassembled WGS sequence"/>
</dbReference>
<dbReference type="InterPro" id="IPR046653">
    <property type="entry name" value="DUF6765"/>
</dbReference>
<dbReference type="RefSeq" id="WP_078684222.1">
    <property type="nucleotide sequence ID" value="NZ_FUYA01000002.1"/>
</dbReference>
<keyword evidence="2" id="KW-1185">Reference proteome</keyword>
<name>A0A1T4VSI7_9BACT</name>